<gene>
    <name evidence="1" type="ORF">BK659_15490</name>
</gene>
<protein>
    <submittedName>
        <fullName evidence="1">Uncharacterized protein</fullName>
    </submittedName>
</protein>
<proteinExistence type="predicted"/>
<accession>A0A423H6K5</accession>
<evidence type="ECO:0000313" key="2">
    <source>
        <dbReference type="Proteomes" id="UP000286071"/>
    </source>
</evidence>
<dbReference type="AlphaFoldDB" id="A0A423H6K5"/>
<dbReference type="RefSeq" id="WP_123425979.1">
    <property type="nucleotide sequence ID" value="NZ_MOBJ01000009.1"/>
</dbReference>
<name>A0A423H6K5_9PSED</name>
<evidence type="ECO:0000313" key="1">
    <source>
        <dbReference type="EMBL" id="RON08769.1"/>
    </source>
</evidence>
<sequence>MKIRNSLDESAASAAGDYLLCAAVDEIDRWKLISELKLVIRAQRDRPDNEVIDFRNRDFPLMAESSLGYVHEPVCKMLNDMLRLEQVKAVFAREKVLSHYLPFVTSSGRLEVMGPHGWLDVAEHFHSDPVVGPQLRNLVAAAKETGGEVRSGGGYTGPSQWLRFHGLEVPKDVAQIKNLLSFLEWEWPAPDHLGNYWEQLTGHDDESAVLTTPQYAEIRALTDQFVPKGQSLLDTLYKNVQSTHSGQVDWQNANEIIVQLVNHASSQELAKKYLDALGWYGSAVGETVNENDLAQLLVTAILLELNPLFGVNEKRNSFGTYDIYEPMNSVDRPLFIVRESVERHLVNNQRVSHAMAPLASHLLLAGIAPGFLVKNLPQELLAGSIGWVTFSQAVALVELKSTGASRFMTYEQVMWFASMDSISSSLAQLQGVLAVESIIDWALINEVITHEALTGSAKKAAESAMSAYKLYVKDLAEGVKVFSTPLPNRKEIALAALKEAAPGCDFLEQRVLRHESDRLSHSYKMSMLDLHVEGELASAEWDWREGGRLYDRYPLLEGLSPNQPRFEAQVLEHHGNLHRVMAASIKLAMSHMPSADREIFETHAITFFTVRSSVAELVASSSSSVGLVGVNSRPPTRMESQAKKDEAIGRYGIVMCVSHGNNQILCYEMLTLQGICRVNTHLGNLIQQTERMSMPSRLEFKGNMTDFSPALPVFHPRIDLRSYTHGTEPRTGIISDAVIEKLGTLAAPTSIPEKKRSAYQHFANPHISNIAQFIVTNRPLATVKELTEVATVLTEREQKRATTDKVVTYVVDLVVPFKKCIEDIASGERNRVVDGVFGCIMDGIGIFCTALGVTTKILSIASRTVSLTSKVVSFAKFGLKLTVSVFNPTDGLPSAAYQSSKAVLKSGLQLGREGAQLVEAATSQLRRLTGKAKSVDLLQSANLPHLGQGTWCPRGSTVDALSVCAVSQKNHWYAVNRYGKPWGKRLADFDFKQAFSLPDFSRAMPAGYSRQIIQQSLPIARRKIDNALSVLTTSSLNHETDLAIGLFLGSTTQARDDLLAFLKVLKTDFNGTSASNFILDSAKDNVNIVQVNPFKYYAWKQEDMTGAAEHPFLTINTHNLNNRFSLAGSQYGEIADDLIHEMLRAGPSRVNVVSAKTAIQGNRGLDVAPLLNLAAGRLPRSTSGATVHYHQRGKALINADSYALTTALLSQRETDKPEYLKNIGIINAAIKDSADGPIHGEVLVNLNTN</sequence>
<comment type="caution">
    <text evidence="1">The sequence shown here is derived from an EMBL/GenBank/DDBJ whole genome shotgun (WGS) entry which is preliminary data.</text>
</comment>
<organism evidence="1 2">
    <name type="scientific">Pseudomonas brassicacearum</name>
    <dbReference type="NCBI Taxonomy" id="930166"/>
    <lineage>
        <taxon>Bacteria</taxon>
        <taxon>Pseudomonadati</taxon>
        <taxon>Pseudomonadota</taxon>
        <taxon>Gammaproteobacteria</taxon>
        <taxon>Pseudomonadales</taxon>
        <taxon>Pseudomonadaceae</taxon>
        <taxon>Pseudomonas</taxon>
    </lineage>
</organism>
<reference evidence="1 2" key="1">
    <citation type="submission" date="2016-10" db="EMBL/GenBank/DDBJ databases">
        <title>Comparative genome analysis of multiple Pseudomonas spp. focuses on biocontrol and plant growth promoting traits.</title>
        <authorList>
            <person name="Tao X.-Y."/>
            <person name="Taylor C.G."/>
        </authorList>
    </citation>
    <scope>NUCLEOTIDE SEQUENCE [LARGE SCALE GENOMIC DNA]</scope>
    <source>
        <strain evidence="1 2">48H11</strain>
    </source>
</reference>
<dbReference type="EMBL" id="MOBJ01000009">
    <property type="protein sequence ID" value="RON08769.1"/>
    <property type="molecule type" value="Genomic_DNA"/>
</dbReference>
<dbReference type="OrthoDB" id="7888920at2"/>
<dbReference type="Proteomes" id="UP000286071">
    <property type="component" value="Unassembled WGS sequence"/>
</dbReference>